<keyword evidence="4" id="KW-0963">Cytoplasm</keyword>
<comment type="similarity">
    <text evidence="3">Belongs to the BRI3 family.</text>
</comment>
<dbReference type="OrthoDB" id="5841096at2759"/>
<comment type="caution">
    <text evidence="14">The sequence shown here is derived from an EMBL/GenBank/DDBJ whole genome shotgun (WGS) entry which is preliminary data.</text>
</comment>
<evidence type="ECO:0000256" key="11">
    <source>
        <dbReference type="ARBA" id="ARBA00046593"/>
    </source>
</evidence>
<dbReference type="Proteomes" id="UP000298663">
    <property type="component" value="Unassembled WGS sequence"/>
</dbReference>
<evidence type="ECO:0000256" key="13">
    <source>
        <dbReference type="SAM" id="Phobius"/>
    </source>
</evidence>
<comment type="subcellular location">
    <subcellularLocation>
        <location evidence="2">Cytoplasm</location>
        <location evidence="2">Perinuclear region</location>
    </subcellularLocation>
    <subcellularLocation>
        <location evidence="1">Lysosome membrane</location>
        <topology evidence="1">Multi-pass membrane protein</topology>
    </subcellularLocation>
</comment>
<evidence type="ECO:0000256" key="7">
    <source>
        <dbReference type="ARBA" id="ARBA00023136"/>
    </source>
</evidence>
<accession>A0A4U5NHE4</accession>
<evidence type="ECO:0000313" key="15">
    <source>
        <dbReference type="Proteomes" id="UP000298663"/>
    </source>
</evidence>
<evidence type="ECO:0000256" key="3">
    <source>
        <dbReference type="ARBA" id="ARBA00008090"/>
    </source>
</evidence>
<evidence type="ECO:0000256" key="9">
    <source>
        <dbReference type="ARBA" id="ARBA00035284"/>
    </source>
</evidence>
<protein>
    <recommendedName>
        <fullName evidence="9">Membrane protein BRI3</fullName>
    </recommendedName>
    <alternativeName>
        <fullName evidence="10">Brain protein I3</fullName>
    </alternativeName>
</protein>
<proteinExistence type="inferred from homology"/>
<keyword evidence="7 13" id="KW-0472">Membrane</keyword>
<dbReference type="PANTHER" id="PTHR13551:SF1">
    <property type="entry name" value="MEMBRANE PROTEIN BRI3"/>
    <property type="match status" value="1"/>
</dbReference>
<evidence type="ECO:0000256" key="10">
    <source>
        <dbReference type="ARBA" id="ARBA00035449"/>
    </source>
</evidence>
<dbReference type="PANTHER" id="PTHR13551">
    <property type="entry name" value="BRAIN PROTEIN I3"/>
    <property type="match status" value="1"/>
</dbReference>
<dbReference type="GO" id="GO:0048471">
    <property type="term" value="C:perinuclear region of cytoplasm"/>
    <property type="evidence" value="ECO:0007669"/>
    <property type="project" value="UniProtKB-SubCell"/>
</dbReference>
<feature type="region of interest" description="Disordered" evidence="12">
    <location>
        <begin position="1"/>
        <end position="84"/>
    </location>
</feature>
<keyword evidence="15" id="KW-1185">Reference proteome</keyword>
<comment type="subunit">
    <text evidence="11">Interacts with BRI3BP. Interacts with MGAT1 and IFITM3.</text>
</comment>
<dbReference type="InterPro" id="IPR019317">
    <property type="entry name" value="BRI3"/>
</dbReference>
<dbReference type="EMBL" id="AZBU02000004">
    <property type="protein sequence ID" value="TKR82216.1"/>
    <property type="molecule type" value="Genomic_DNA"/>
</dbReference>
<evidence type="ECO:0000256" key="2">
    <source>
        <dbReference type="ARBA" id="ARBA00004556"/>
    </source>
</evidence>
<reference evidence="14 15" key="1">
    <citation type="journal article" date="2015" name="Genome Biol.">
        <title>Comparative genomics of Steinernema reveals deeply conserved gene regulatory networks.</title>
        <authorList>
            <person name="Dillman A.R."/>
            <person name="Macchietto M."/>
            <person name="Porter C.F."/>
            <person name="Rogers A."/>
            <person name="Williams B."/>
            <person name="Antoshechkin I."/>
            <person name="Lee M.M."/>
            <person name="Goodwin Z."/>
            <person name="Lu X."/>
            <person name="Lewis E.E."/>
            <person name="Goodrich-Blair H."/>
            <person name="Stock S.P."/>
            <person name="Adams B.J."/>
            <person name="Sternberg P.W."/>
            <person name="Mortazavi A."/>
        </authorList>
    </citation>
    <scope>NUCLEOTIDE SEQUENCE [LARGE SCALE GENOMIC DNA]</scope>
    <source>
        <strain evidence="14 15">ALL</strain>
    </source>
</reference>
<evidence type="ECO:0000256" key="1">
    <source>
        <dbReference type="ARBA" id="ARBA00004155"/>
    </source>
</evidence>
<reference evidence="14 15" key="2">
    <citation type="journal article" date="2019" name="G3 (Bethesda)">
        <title>Hybrid Assembly of the Genome of the Entomopathogenic Nematode Steinernema carpocapsae Identifies the X-Chromosome.</title>
        <authorList>
            <person name="Serra L."/>
            <person name="Macchietto M."/>
            <person name="Macias-Munoz A."/>
            <person name="McGill C.J."/>
            <person name="Rodriguez I.M."/>
            <person name="Rodriguez B."/>
            <person name="Murad R."/>
            <person name="Mortazavi A."/>
        </authorList>
    </citation>
    <scope>NUCLEOTIDE SEQUENCE [LARGE SCALE GENOMIC DNA]</scope>
    <source>
        <strain evidence="14 15">ALL</strain>
    </source>
</reference>
<name>A0A4U5NHE4_STECR</name>
<dbReference type="AlphaFoldDB" id="A0A4U5NHE4"/>
<evidence type="ECO:0000256" key="8">
    <source>
        <dbReference type="ARBA" id="ARBA00023228"/>
    </source>
</evidence>
<evidence type="ECO:0000256" key="4">
    <source>
        <dbReference type="ARBA" id="ARBA00022490"/>
    </source>
</evidence>
<evidence type="ECO:0000313" key="14">
    <source>
        <dbReference type="EMBL" id="TKR82216.1"/>
    </source>
</evidence>
<sequence>MPSDKAPFPSAPVDDESSSTGAYRQPAEAPQPPQPEVVNTIHVGAPVQTPLSEAPPPYEAALRSPVNPPYPLGEAKGQPSAYSAPPYQPQQINRIIEARVTVIYGKTLANPIPESSATVVEIRYRGDCPHCQTGDVRKETDVCCLTCLLIIALFTLPLGLFFLCCIPCTWKKRCSHCRKTV</sequence>
<dbReference type="GO" id="GO:0005765">
    <property type="term" value="C:lysosomal membrane"/>
    <property type="evidence" value="ECO:0007669"/>
    <property type="project" value="UniProtKB-SubCell"/>
</dbReference>
<organism evidence="14 15">
    <name type="scientific">Steinernema carpocapsae</name>
    <name type="common">Entomopathogenic nematode</name>
    <dbReference type="NCBI Taxonomy" id="34508"/>
    <lineage>
        <taxon>Eukaryota</taxon>
        <taxon>Metazoa</taxon>
        <taxon>Ecdysozoa</taxon>
        <taxon>Nematoda</taxon>
        <taxon>Chromadorea</taxon>
        <taxon>Rhabditida</taxon>
        <taxon>Tylenchina</taxon>
        <taxon>Panagrolaimomorpha</taxon>
        <taxon>Strongyloidoidea</taxon>
        <taxon>Steinernematidae</taxon>
        <taxon>Steinernema</taxon>
    </lineage>
</organism>
<keyword evidence="8" id="KW-0458">Lysosome</keyword>
<gene>
    <name evidence="14" type="ORF">L596_015972</name>
</gene>
<keyword evidence="6 13" id="KW-1133">Transmembrane helix</keyword>
<keyword evidence="5 13" id="KW-0812">Transmembrane</keyword>
<feature type="transmembrane region" description="Helical" evidence="13">
    <location>
        <begin position="148"/>
        <end position="170"/>
    </location>
</feature>
<evidence type="ECO:0000256" key="6">
    <source>
        <dbReference type="ARBA" id="ARBA00022989"/>
    </source>
</evidence>
<evidence type="ECO:0000256" key="12">
    <source>
        <dbReference type="SAM" id="MobiDB-lite"/>
    </source>
</evidence>
<evidence type="ECO:0000256" key="5">
    <source>
        <dbReference type="ARBA" id="ARBA00022692"/>
    </source>
</evidence>